<dbReference type="Gene3D" id="3.40.50.300">
    <property type="entry name" value="P-loop containing nucleotide triphosphate hydrolases"/>
    <property type="match status" value="1"/>
</dbReference>
<name>L1IF82_GUITC</name>
<comment type="subcellular location">
    <subcellularLocation>
        <location evidence="1">Plastid</location>
        <location evidence="1">Chloroplast</location>
    </subcellularLocation>
</comment>
<organism evidence="2">
    <name type="scientific">Guillardia theta (strain CCMP2712)</name>
    <name type="common">Cryptophyte</name>
    <dbReference type="NCBI Taxonomy" id="905079"/>
    <lineage>
        <taxon>Eukaryota</taxon>
        <taxon>Cryptophyceae</taxon>
        <taxon>Pyrenomonadales</taxon>
        <taxon>Geminigeraceae</taxon>
        <taxon>Guillardia</taxon>
    </lineage>
</organism>
<reference evidence="2 4" key="1">
    <citation type="journal article" date="2012" name="Nature">
        <title>Algal genomes reveal evolutionary mosaicism and the fate of nucleomorphs.</title>
        <authorList>
            <consortium name="DOE Joint Genome Institute"/>
            <person name="Curtis B.A."/>
            <person name="Tanifuji G."/>
            <person name="Burki F."/>
            <person name="Gruber A."/>
            <person name="Irimia M."/>
            <person name="Maruyama S."/>
            <person name="Arias M.C."/>
            <person name="Ball S.G."/>
            <person name="Gile G.H."/>
            <person name="Hirakawa Y."/>
            <person name="Hopkins J.F."/>
            <person name="Kuo A."/>
            <person name="Rensing S.A."/>
            <person name="Schmutz J."/>
            <person name="Symeonidi A."/>
            <person name="Elias M."/>
            <person name="Eveleigh R.J."/>
            <person name="Herman E.K."/>
            <person name="Klute M.J."/>
            <person name="Nakayama T."/>
            <person name="Obornik M."/>
            <person name="Reyes-Prieto A."/>
            <person name="Armbrust E.V."/>
            <person name="Aves S.J."/>
            <person name="Beiko R.G."/>
            <person name="Coutinho P."/>
            <person name="Dacks J.B."/>
            <person name="Durnford D.G."/>
            <person name="Fast N.M."/>
            <person name="Green B.R."/>
            <person name="Grisdale C.J."/>
            <person name="Hempel F."/>
            <person name="Henrissat B."/>
            <person name="Hoppner M.P."/>
            <person name="Ishida K."/>
            <person name="Kim E."/>
            <person name="Koreny L."/>
            <person name="Kroth P.G."/>
            <person name="Liu Y."/>
            <person name="Malik S.B."/>
            <person name="Maier U.G."/>
            <person name="McRose D."/>
            <person name="Mock T."/>
            <person name="Neilson J.A."/>
            <person name="Onodera N.T."/>
            <person name="Poole A.M."/>
            <person name="Pritham E.J."/>
            <person name="Richards T.A."/>
            <person name="Rocap G."/>
            <person name="Roy S.W."/>
            <person name="Sarai C."/>
            <person name="Schaack S."/>
            <person name="Shirato S."/>
            <person name="Slamovits C.H."/>
            <person name="Spencer D.F."/>
            <person name="Suzuki S."/>
            <person name="Worden A.Z."/>
            <person name="Zauner S."/>
            <person name="Barry K."/>
            <person name="Bell C."/>
            <person name="Bharti A.K."/>
            <person name="Crow J.A."/>
            <person name="Grimwood J."/>
            <person name="Kramer R."/>
            <person name="Lindquist E."/>
            <person name="Lucas S."/>
            <person name="Salamov A."/>
            <person name="McFadden G.I."/>
            <person name="Lane C.E."/>
            <person name="Keeling P.J."/>
            <person name="Gray M.W."/>
            <person name="Grigoriev I.V."/>
            <person name="Archibald J.M."/>
        </authorList>
    </citation>
    <scope>NUCLEOTIDE SEQUENCE</scope>
    <source>
        <strain evidence="2 4">CCMP2712</strain>
    </source>
</reference>
<dbReference type="OMA" id="PMALEEY"/>
<keyword evidence="4" id="KW-1185">Reference proteome</keyword>
<evidence type="ECO:0000313" key="3">
    <source>
        <dbReference type="EnsemblProtists" id="EKX34911"/>
    </source>
</evidence>
<dbReference type="EnsemblProtists" id="EKX34911">
    <property type="protein sequence ID" value="EKX34911"/>
    <property type="gene ID" value="GUITHDRAFT_118953"/>
</dbReference>
<dbReference type="Proteomes" id="UP000011087">
    <property type="component" value="Unassembled WGS sequence"/>
</dbReference>
<dbReference type="RefSeq" id="XP_005821891.1">
    <property type="nucleotide sequence ID" value="XM_005821834.1"/>
</dbReference>
<dbReference type="PaxDb" id="55529-EKX34911"/>
<dbReference type="KEGG" id="gtt:GUITHDRAFT_118953"/>
<reference evidence="3" key="3">
    <citation type="submission" date="2015-06" db="UniProtKB">
        <authorList>
            <consortium name="EnsemblProtists"/>
        </authorList>
    </citation>
    <scope>IDENTIFICATION</scope>
</reference>
<reference evidence="4" key="2">
    <citation type="submission" date="2012-11" db="EMBL/GenBank/DDBJ databases">
        <authorList>
            <person name="Kuo A."/>
            <person name="Curtis B.A."/>
            <person name="Tanifuji G."/>
            <person name="Burki F."/>
            <person name="Gruber A."/>
            <person name="Irimia M."/>
            <person name="Maruyama S."/>
            <person name="Arias M.C."/>
            <person name="Ball S.G."/>
            <person name="Gile G.H."/>
            <person name="Hirakawa Y."/>
            <person name="Hopkins J.F."/>
            <person name="Rensing S.A."/>
            <person name="Schmutz J."/>
            <person name="Symeonidi A."/>
            <person name="Elias M."/>
            <person name="Eveleigh R.J."/>
            <person name="Herman E.K."/>
            <person name="Klute M.J."/>
            <person name="Nakayama T."/>
            <person name="Obornik M."/>
            <person name="Reyes-Prieto A."/>
            <person name="Armbrust E.V."/>
            <person name="Aves S.J."/>
            <person name="Beiko R.G."/>
            <person name="Coutinho P."/>
            <person name="Dacks J.B."/>
            <person name="Durnford D.G."/>
            <person name="Fast N.M."/>
            <person name="Green B.R."/>
            <person name="Grisdale C."/>
            <person name="Hempe F."/>
            <person name="Henrissat B."/>
            <person name="Hoppner M.P."/>
            <person name="Ishida K.-I."/>
            <person name="Kim E."/>
            <person name="Koreny L."/>
            <person name="Kroth P.G."/>
            <person name="Liu Y."/>
            <person name="Malik S.-B."/>
            <person name="Maier U.G."/>
            <person name="McRose D."/>
            <person name="Mock T."/>
            <person name="Neilson J.A."/>
            <person name="Onodera N.T."/>
            <person name="Poole A.M."/>
            <person name="Pritham E.J."/>
            <person name="Richards T.A."/>
            <person name="Rocap G."/>
            <person name="Roy S.W."/>
            <person name="Sarai C."/>
            <person name="Schaack S."/>
            <person name="Shirato S."/>
            <person name="Slamovits C.H."/>
            <person name="Spencer D.F."/>
            <person name="Suzuki S."/>
            <person name="Worden A.Z."/>
            <person name="Zauner S."/>
            <person name="Barry K."/>
            <person name="Bell C."/>
            <person name="Bharti A.K."/>
            <person name="Crow J.A."/>
            <person name="Grimwood J."/>
            <person name="Kramer R."/>
            <person name="Lindquist E."/>
            <person name="Lucas S."/>
            <person name="Salamov A."/>
            <person name="McFadden G.I."/>
            <person name="Lane C.E."/>
            <person name="Keeling P.J."/>
            <person name="Gray M.W."/>
            <person name="Grigoriev I.V."/>
            <person name="Archibald J.M."/>
        </authorList>
    </citation>
    <scope>NUCLEOTIDE SEQUENCE</scope>
    <source>
        <strain evidence="4">CCMP2712</strain>
    </source>
</reference>
<gene>
    <name evidence="2" type="ORF">GUITHDRAFT_118953</name>
</gene>
<dbReference type="OrthoDB" id="10504112at2759"/>
<accession>L1IF82</accession>
<evidence type="ECO:0000313" key="2">
    <source>
        <dbReference type="EMBL" id="EKX34911.1"/>
    </source>
</evidence>
<dbReference type="AlphaFoldDB" id="L1IF82"/>
<evidence type="ECO:0000313" key="4">
    <source>
        <dbReference type="Proteomes" id="UP000011087"/>
    </source>
</evidence>
<dbReference type="HOGENOM" id="CLU_1162998_0_0_1"/>
<proteinExistence type="predicted"/>
<sequence length="239" mass="27862">MFSLQSLWQQCIDAVELLRRSSEAETGVLNEIKLETELERRLRLLHERERRVESGVKDMDGFKRMQRCRDALSTLDRKGWPRSFHQKEFHDDFLRACARLFWKTEPKGQFNRDHQKILELNGWDHLAQEILVSTPRRFGKTISVSMFAAAIIFSAPSIEVSIYSTCKRISQKLLNNIRKFLHLIYEGMDAEPFKVIRSNMEEIVLKGDNGSQDVRLVNSYPSKVMQCGSLGFIYTLTKC</sequence>
<evidence type="ECO:0000256" key="1">
    <source>
        <dbReference type="ARBA" id="ARBA00004229"/>
    </source>
</evidence>
<dbReference type="GeneID" id="17291601"/>
<dbReference type="EMBL" id="JH993101">
    <property type="protein sequence ID" value="EKX34911.1"/>
    <property type="molecule type" value="Genomic_DNA"/>
</dbReference>
<protein>
    <submittedName>
        <fullName evidence="2 3">Uncharacterized protein</fullName>
    </submittedName>
</protein>
<dbReference type="GO" id="GO:0009507">
    <property type="term" value="C:chloroplast"/>
    <property type="evidence" value="ECO:0007669"/>
    <property type="project" value="UniProtKB-SubCell"/>
</dbReference>
<dbReference type="InterPro" id="IPR027417">
    <property type="entry name" value="P-loop_NTPase"/>
</dbReference>